<keyword evidence="2" id="KW-0472">Membrane</keyword>
<organism evidence="3 4">
    <name type="scientific">Photobacterium profundum 3TCK</name>
    <dbReference type="NCBI Taxonomy" id="314280"/>
    <lineage>
        <taxon>Bacteria</taxon>
        <taxon>Pseudomonadati</taxon>
        <taxon>Pseudomonadota</taxon>
        <taxon>Gammaproteobacteria</taxon>
        <taxon>Vibrionales</taxon>
        <taxon>Vibrionaceae</taxon>
        <taxon>Photobacterium</taxon>
    </lineage>
</organism>
<keyword evidence="2" id="KW-1133">Transmembrane helix</keyword>
<dbReference type="OrthoDB" id="7061236at2"/>
<proteinExistence type="predicted"/>
<evidence type="ECO:0000313" key="4">
    <source>
        <dbReference type="Proteomes" id="UP000003789"/>
    </source>
</evidence>
<keyword evidence="2" id="KW-0812">Transmembrane</keyword>
<comment type="caution">
    <text evidence="3">The sequence shown here is derived from an EMBL/GenBank/DDBJ whole genome shotgun (WGS) entry which is preliminary data.</text>
</comment>
<protein>
    <submittedName>
        <fullName evidence="3">Uncharacterized protein</fullName>
    </submittedName>
</protein>
<dbReference type="HOGENOM" id="CLU_1093505_0_0_6"/>
<dbReference type="Proteomes" id="UP000003789">
    <property type="component" value="Unassembled WGS sequence"/>
</dbReference>
<evidence type="ECO:0000313" key="3">
    <source>
        <dbReference type="EMBL" id="EAS44796.1"/>
    </source>
</evidence>
<accession>Q1Z9G2</accession>
<sequence>MSENSDTLDSIDSMKEKDENTDTLNSIDSTKEKVSTEREIDRMLLNPSMFIIAFLFYGGLIWQFWLSDDDVYVDKLVTKINVTKMVENGADLESIKHFYGNLTGEEWGFIYRWDKDKANFYLIDTPLLTVLKDLKSDTYLDSNFSSKQRDGLNTIIAEYQQRNPFEGLEQAQKDSFENIRTKLANNFDDVSSDFYKISEDLKQKNLLVNQYLSDSKTSLYVSIASLAFAFITTFGSQYFYWRRKKNIKVEHEFS</sequence>
<gene>
    <name evidence="3" type="ORF">P3TCK_19970</name>
</gene>
<evidence type="ECO:0000256" key="2">
    <source>
        <dbReference type="SAM" id="Phobius"/>
    </source>
</evidence>
<dbReference type="AlphaFoldDB" id="Q1Z9G2"/>
<feature type="region of interest" description="Disordered" evidence="1">
    <location>
        <begin position="1"/>
        <end position="30"/>
    </location>
</feature>
<reference evidence="3 4" key="1">
    <citation type="submission" date="2006-03" db="EMBL/GenBank/DDBJ databases">
        <authorList>
            <person name="Bartlett D.H."/>
            <person name="Valle G."/>
            <person name="Lauro F.M."/>
            <person name="Vezzi A."/>
            <person name="Simonato F."/>
            <person name="Eloe E."/>
            <person name="Vitulo N."/>
            <person name="Stratton T.K."/>
            <person name="D'angelo M."/>
            <person name="Ferriera S."/>
            <person name="Johnson J."/>
            <person name="Kravitz S."/>
            <person name="Beeson K."/>
            <person name="Sutton G."/>
            <person name="Rogers Y."/>
            <person name="Friedman R."/>
            <person name="Frazier M."/>
            <person name="Venter J.C."/>
        </authorList>
    </citation>
    <scope>NUCLEOTIDE SEQUENCE [LARGE SCALE GENOMIC DNA]</scope>
    <source>
        <strain evidence="3 4">3TCK</strain>
    </source>
</reference>
<evidence type="ECO:0000256" key="1">
    <source>
        <dbReference type="SAM" id="MobiDB-lite"/>
    </source>
</evidence>
<dbReference type="RefSeq" id="WP_006231907.1">
    <property type="nucleotide sequence ID" value="NZ_CH724135.1"/>
</dbReference>
<feature type="transmembrane region" description="Helical" evidence="2">
    <location>
        <begin position="219"/>
        <end position="241"/>
    </location>
</feature>
<dbReference type="EMBL" id="AAPH01000002">
    <property type="protein sequence ID" value="EAS44796.1"/>
    <property type="molecule type" value="Genomic_DNA"/>
</dbReference>
<feature type="transmembrane region" description="Helical" evidence="2">
    <location>
        <begin position="43"/>
        <end position="65"/>
    </location>
</feature>
<name>Q1Z9G2_9GAMM</name>
<feature type="compositionally biased region" description="Polar residues" evidence="1">
    <location>
        <begin position="1"/>
        <end position="10"/>
    </location>
</feature>